<dbReference type="AlphaFoldDB" id="H1W3R5"/>
<reference evidence="2" key="1">
    <citation type="journal article" date="2012" name="Nat. Genet.">
        <title>Lifestyle transitions in plant pathogenic Colletotrichum fungi deciphered by genome and transcriptome analyses.</title>
        <authorList>
            <person name="O'Connell R.J."/>
            <person name="Thon M.R."/>
            <person name="Hacquard S."/>
            <person name="Amyotte S.G."/>
            <person name="Kleemann J."/>
            <person name="Torres M.F."/>
            <person name="Damm U."/>
            <person name="Buiate E.A."/>
            <person name="Epstein L."/>
            <person name="Alkan N."/>
            <person name="Altmueller J."/>
            <person name="Alvarado-Balderrama L."/>
            <person name="Bauser C.A."/>
            <person name="Becker C."/>
            <person name="Birren B.W."/>
            <person name="Chen Z."/>
            <person name="Choi J."/>
            <person name="Crouch J.A."/>
            <person name="Duvick J.P."/>
            <person name="Farman M.A."/>
            <person name="Gan P."/>
            <person name="Heiman D."/>
            <person name="Henrissat B."/>
            <person name="Howard R.J."/>
            <person name="Kabbage M."/>
            <person name="Koch C."/>
            <person name="Kracher B."/>
            <person name="Kubo Y."/>
            <person name="Law A.D."/>
            <person name="Lebrun M.-H."/>
            <person name="Lee Y.-H."/>
            <person name="Miyara I."/>
            <person name="Moore N."/>
            <person name="Neumann U."/>
            <person name="Nordstroem K."/>
            <person name="Panaccione D.G."/>
            <person name="Panstruga R."/>
            <person name="Place M."/>
            <person name="Proctor R.H."/>
            <person name="Prusky D."/>
            <person name="Rech G."/>
            <person name="Reinhardt R."/>
            <person name="Rollins J.A."/>
            <person name="Rounsley S."/>
            <person name="Schardl C.L."/>
            <person name="Schwartz D.C."/>
            <person name="Shenoy N."/>
            <person name="Shirasu K."/>
            <person name="Sikhakolli U.R."/>
            <person name="Stueber K."/>
            <person name="Sukno S.A."/>
            <person name="Sweigard J.A."/>
            <person name="Takano Y."/>
            <person name="Takahara H."/>
            <person name="Trail F."/>
            <person name="van der Does H.C."/>
            <person name="Voll L.M."/>
            <person name="Will I."/>
            <person name="Young S."/>
            <person name="Zeng Q."/>
            <person name="Zhang J."/>
            <person name="Zhou S."/>
            <person name="Dickman M.B."/>
            <person name="Schulze-Lefert P."/>
            <person name="Ver Loren van Themaat E."/>
            <person name="Ma L.-J."/>
            <person name="Vaillancourt L.J."/>
        </authorList>
    </citation>
    <scope>NUCLEOTIDE SEQUENCE [LARGE SCALE GENOMIC DNA]</scope>
    <source>
        <strain evidence="2">IMI 349063</strain>
    </source>
</reference>
<dbReference type="VEuPathDB" id="FungiDB:CH63R_00306"/>
<proteinExistence type="predicted"/>
<evidence type="ECO:0000313" key="1">
    <source>
        <dbReference type="EMBL" id="CCF47128.1"/>
    </source>
</evidence>
<dbReference type="Proteomes" id="UP000007174">
    <property type="component" value="Unassembled WGS sequence"/>
</dbReference>
<dbReference type="EMBL" id="CACQ02009392">
    <property type="protein sequence ID" value="CCF47128.1"/>
    <property type="molecule type" value="Genomic_DNA"/>
</dbReference>
<gene>
    <name evidence="1" type="ORF">CH063_15637</name>
</gene>
<name>H1W3R5_COLHI</name>
<organism evidence="1 2">
    <name type="scientific">Colletotrichum higginsianum (strain IMI 349063)</name>
    <name type="common">Crucifer anthracnose fungus</name>
    <dbReference type="NCBI Taxonomy" id="759273"/>
    <lineage>
        <taxon>Eukaryota</taxon>
        <taxon>Fungi</taxon>
        <taxon>Dikarya</taxon>
        <taxon>Ascomycota</taxon>
        <taxon>Pezizomycotina</taxon>
        <taxon>Sordariomycetes</taxon>
        <taxon>Hypocreomycetidae</taxon>
        <taxon>Glomerellales</taxon>
        <taxon>Glomerellaceae</taxon>
        <taxon>Colletotrichum</taxon>
        <taxon>Colletotrichum destructivum species complex</taxon>
    </lineage>
</organism>
<feature type="non-terminal residue" evidence="1">
    <location>
        <position position="1"/>
    </location>
</feature>
<protein>
    <submittedName>
        <fullName evidence="1">Uncharacterized protein</fullName>
    </submittedName>
</protein>
<accession>H1W3R5</accession>
<sequence length="60" mass="6375">HRDASGYWRPASSIYSDCNDNYTSPVSPKFANVAAADVYSSAVADISPPSSPDMDAHGVR</sequence>
<dbReference type="HOGENOM" id="CLU_2948025_0_0_1"/>
<evidence type="ECO:0000313" key="2">
    <source>
        <dbReference type="Proteomes" id="UP000007174"/>
    </source>
</evidence>